<dbReference type="AlphaFoldDB" id="A0A0A8YJ72"/>
<proteinExistence type="predicted"/>
<sequence length="54" mass="6234">MKIKMILPSSDRLPFSIPTCQPHHSCRPASTRRAAAHLPELERRARNTRQEVLE</sequence>
<evidence type="ECO:0000313" key="1">
    <source>
        <dbReference type="EMBL" id="JAD26091.1"/>
    </source>
</evidence>
<name>A0A0A8YJ72_ARUDO</name>
<accession>A0A0A8YJ72</accession>
<dbReference type="EMBL" id="GBRH01271804">
    <property type="protein sequence ID" value="JAD26091.1"/>
    <property type="molecule type" value="Transcribed_RNA"/>
</dbReference>
<reference evidence="1" key="2">
    <citation type="journal article" date="2015" name="Data Brief">
        <title>Shoot transcriptome of the giant reed, Arundo donax.</title>
        <authorList>
            <person name="Barrero R.A."/>
            <person name="Guerrero F.D."/>
            <person name="Moolhuijzen P."/>
            <person name="Goolsby J.A."/>
            <person name="Tidwell J."/>
            <person name="Bellgard S.E."/>
            <person name="Bellgard M.I."/>
        </authorList>
    </citation>
    <scope>NUCLEOTIDE SEQUENCE</scope>
    <source>
        <tissue evidence="1">Shoot tissue taken approximately 20 cm above the soil surface</tissue>
    </source>
</reference>
<reference evidence="1" key="1">
    <citation type="submission" date="2014-09" db="EMBL/GenBank/DDBJ databases">
        <authorList>
            <person name="Magalhaes I.L.F."/>
            <person name="Oliveira U."/>
            <person name="Santos F.R."/>
            <person name="Vidigal T.H.D.A."/>
            <person name="Brescovit A.D."/>
            <person name="Santos A.J."/>
        </authorList>
    </citation>
    <scope>NUCLEOTIDE SEQUENCE</scope>
    <source>
        <tissue evidence="1">Shoot tissue taken approximately 20 cm above the soil surface</tissue>
    </source>
</reference>
<protein>
    <submittedName>
        <fullName evidence="1">Uncharacterized protein</fullName>
    </submittedName>
</protein>
<organism evidence="1">
    <name type="scientific">Arundo donax</name>
    <name type="common">Giant reed</name>
    <name type="synonym">Donax arundinaceus</name>
    <dbReference type="NCBI Taxonomy" id="35708"/>
    <lineage>
        <taxon>Eukaryota</taxon>
        <taxon>Viridiplantae</taxon>
        <taxon>Streptophyta</taxon>
        <taxon>Embryophyta</taxon>
        <taxon>Tracheophyta</taxon>
        <taxon>Spermatophyta</taxon>
        <taxon>Magnoliopsida</taxon>
        <taxon>Liliopsida</taxon>
        <taxon>Poales</taxon>
        <taxon>Poaceae</taxon>
        <taxon>PACMAD clade</taxon>
        <taxon>Arundinoideae</taxon>
        <taxon>Arundineae</taxon>
        <taxon>Arundo</taxon>
    </lineage>
</organism>